<sequence>MGGISGVTQLEGLSRIEALKAVLQFSEATAEPFFSKGRSWFGVANAATTDLGCWSMHLQQGTSPYMSP</sequence>
<reference evidence="1" key="1">
    <citation type="submission" date="2015-01" db="EMBL/GenBank/DDBJ databases">
        <authorList>
            <person name="Durling Mikael"/>
        </authorList>
    </citation>
    <scope>NUCLEOTIDE SEQUENCE</scope>
</reference>
<dbReference type="AlphaFoldDB" id="A0A0B7JQ30"/>
<protein>
    <submittedName>
        <fullName evidence="1">Uncharacterized protein</fullName>
    </submittedName>
</protein>
<accession>A0A0B7JQ30</accession>
<proteinExistence type="predicted"/>
<dbReference type="EMBL" id="CDPU01000002">
    <property type="protein sequence ID" value="CEO45382.1"/>
    <property type="molecule type" value="Genomic_DNA"/>
</dbReference>
<gene>
    <name evidence="1" type="ORF">BN869_000001437_1</name>
</gene>
<name>A0A0B7JQ30_BIOOC</name>
<organism evidence="1">
    <name type="scientific">Bionectria ochroleuca</name>
    <name type="common">Gliocladium roseum</name>
    <dbReference type="NCBI Taxonomy" id="29856"/>
    <lineage>
        <taxon>Eukaryota</taxon>
        <taxon>Fungi</taxon>
        <taxon>Dikarya</taxon>
        <taxon>Ascomycota</taxon>
        <taxon>Pezizomycotina</taxon>
        <taxon>Sordariomycetes</taxon>
        <taxon>Hypocreomycetidae</taxon>
        <taxon>Hypocreales</taxon>
        <taxon>Bionectriaceae</taxon>
        <taxon>Clonostachys</taxon>
    </lineage>
</organism>
<evidence type="ECO:0000313" key="1">
    <source>
        <dbReference type="EMBL" id="CEO45382.1"/>
    </source>
</evidence>